<comment type="caution">
    <text evidence="3">The sequence shown here is derived from an EMBL/GenBank/DDBJ whole genome shotgun (WGS) entry which is preliminary data.</text>
</comment>
<accession>A0ABS4VS02</accession>
<evidence type="ECO:0008006" key="5">
    <source>
        <dbReference type="Google" id="ProtNLM"/>
    </source>
</evidence>
<feature type="region of interest" description="Disordered" evidence="1">
    <location>
        <begin position="344"/>
        <end position="428"/>
    </location>
</feature>
<gene>
    <name evidence="3" type="ORF">JOF36_002401</name>
</gene>
<keyword evidence="2" id="KW-1133">Transmembrane helix</keyword>
<sequence>MAALVLLVTPGTVGAAQPPPPPGGAEQLSARIEPAIVQLEIVWSGFVLYPTVDGDAQWSGNLEVVGSCTAFFVSPTGHMTTAGHCVDPAVGRAALIERLLDQQVEQGLLTRTEASGLSADAQVNWTVEGQNAGSPIVRTVQAVQPESVPGATLADPTPAQLLEFQPAEDGDLALLKVEADNAVALPIASADPATGAALTAIGFPATVQAVADINRTRASFISGTVASNQVSPAGVAMTEINATINPGMSGGPTVDGLGNVLGVNSFFVPDSGQASNFVTDTSSLRDWLAARGMTMLPPNAAPAPAATSLFGAAPGTLIWGLAGGGLLLLVVGATVVVLVRRRHSAGDPPLSPGVVPEQRGPGATWAAAPAARPEPSPAPEPQTTPAPRPAPDPPLPAEPWTGTGRPAPAQDTATGPGPGDAAEPSVATLRSQAPRWCEYCGATVGPQARFCGSCGTAAR</sequence>
<proteinExistence type="predicted"/>
<evidence type="ECO:0000256" key="1">
    <source>
        <dbReference type="SAM" id="MobiDB-lite"/>
    </source>
</evidence>
<dbReference type="EMBL" id="JAGINU010000001">
    <property type="protein sequence ID" value="MBP2366705.1"/>
    <property type="molecule type" value="Genomic_DNA"/>
</dbReference>
<protein>
    <recommendedName>
        <fullName evidence="5">Trypsin-like peptidase</fullName>
    </recommendedName>
</protein>
<dbReference type="InterPro" id="IPR001940">
    <property type="entry name" value="Peptidase_S1C"/>
</dbReference>
<dbReference type="InterPro" id="IPR043504">
    <property type="entry name" value="Peptidase_S1_PA_chymotrypsin"/>
</dbReference>
<feature type="compositionally biased region" description="Low complexity" evidence="1">
    <location>
        <begin position="361"/>
        <end position="371"/>
    </location>
</feature>
<organism evidence="3 4">
    <name type="scientific">Pseudonocardia parietis</name>
    <dbReference type="NCBI Taxonomy" id="570936"/>
    <lineage>
        <taxon>Bacteria</taxon>
        <taxon>Bacillati</taxon>
        <taxon>Actinomycetota</taxon>
        <taxon>Actinomycetes</taxon>
        <taxon>Pseudonocardiales</taxon>
        <taxon>Pseudonocardiaceae</taxon>
        <taxon>Pseudonocardia</taxon>
    </lineage>
</organism>
<dbReference type="Gene3D" id="2.40.10.10">
    <property type="entry name" value="Trypsin-like serine proteases"/>
    <property type="match status" value="2"/>
</dbReference>
<feature type="transmembrane region" description="Helical" evidence="2">
    <location>
        <begin position="317"/>
        <end position="339"/>
    </location>
</feature>
<dbReference type="Proteomes" id="UP001519295">
    <property type="component" value="Unassembled WGS sequence"/>
</dbReference>
<evidence type="ECO:0000256" key="2">
    <source>
        <dbReference type="SAM" id="Phobius"/>
    </source>
</evidence>
<keyword evidence="2" id="KW-0472">Membrane</keyword>
<name>A0ABS4VS02_9PSEU</name>
<dbReference type="PANTHER" id="PTHR43019">
    <property type="entry name" value="SERINE ENDOPROTEASE DEGS"/>
    <property type="match status" value="1"/>
</dbReference>
<dbReference type="PRINTS" id="PR00834">
    <property type="entry name" value="PROTEASES2C"/>
</dbReference>
<keyword evidence="4" id="KW-1185">Reference proteome</keyword>
<dbReference type="Pfam" id="PF13365">
    <property type="entry name" value="Trypsin_2"/>
    <property type="match status" value="1"/>
</dbReference>
<reference evidence="3 4" key="1">
    <citation type="submission" date="2021-03" db="EMBL/GenBank/DDBJ databases">
        <title>Sequencing the genomes of 1000 actinobacteria strains.</title>
        <authorList>
            <person name="Klenk H.-P."/>
        </authorList>
    </citation>
    <scope>NUCLEOTIDE SEQUENCE [LARGE SCALE GENOMIC DNA]</scope>
    <source>
        <strain evidence="3 4">DSM 45256</strain>
    </source>
</reference>
<evidence type="ECO:0000313" key="4">
    <source>
        <dbReference type="Proteomes" id="UP001519295"/>
    </source>
</evidence>
<dbReference type="RefSeq" id="WP_210026787.1">
    <property type="nucleotide sequence ID" value="NZ_JAGINU010000001.1"/>
</dbReference>
<keyword evidence="2" id="KW-0812">Transmembrane</keyword>
<dbReference type="PANTHER" id="PTHR43019:SF23">
    <property type="entry name" value="PROTEASE DO-LIKE 5, CHLOROPLASTIC"/>
    <property type="match status" value="1"/>
</dbReference>
<dbReference type="SUPFAM" id="SSF50494">
    <property type="entry name" value="Trypsin-like serine proteases"/>
    <property type="match status" value="1"/>
</dbReference>
<feature type="compositionally biased region" description="Pro residues" evidence="1">
    <location>
        <begin position="372"/>
        <end position="397"/>
    </location>
</feature>
<evidence type="ECO:0000313" key="3">
    <source>
        <dbReference type="EMBL" id="MBP2366705.1"/>
    </source>
</evidence>
<dbReference type="InterPro" id="IPR009003">
    <property type="entry name" value="Peptidase_S1_PA"/>
</dbReference>